<dbReference type="Proteomes" id="UP000552700">
    <property type="component" value="Unassembled WGS sequence"/>
</dbReference>
<proteinExistence type="predicted"/>
<evidence type="ECO:0000313" key="2">
    <source>
        <dbReference type="Proteomes" id="UP000552700"/>
    </source>
</evidence>
<reference evidence="1 2" key="1">
    <citation type="submission" date="2020-08" db="EMBL/GenBank/DDBJ databases">
        <title>Genomic Encyclopedia of Type Strains, Phase IV (KMG-IV): sequencing the most valuable type-strain genomes for metagenomic binning, comparative biology and taxonomic classification.</title>
        <authorList>
            <person name="Goeker M."/>
        </authorList>
    </citation>
    <scope>NUCLEOTIDE SEQUENCE [LARGE SCALE GENOMIC DNA]</scope>
    <source>
        <strain evidence="1 2">DSM 102255</strain>
    </source>
</reference>
<dbReference type="AlphaFoldDB" id="A0A841J1G2"/>
<organism evidence="1 2">
    <name type="scientific">Sphingobium subterraneum</name>
    <dbReference type="NCBI Taxonomy" id="627688"/>
    <lineage>
        <taxon>Bacteria</taxon>
        <taxon>Pseudomonadati</taxon>
        <taxon>Pseudomonadota</taxon>
        <taxon>Alphaproteobacteria</taxon>
        <taxon>Sphingomonadales</taxon>
        <taxon>Sphingomonadaceae</taxon>
        <taxon>Sphingobium</taxon>
    </lineage>
</organism>
<name>A0A841J1G2_9SPHN</name>
<comment type="caution">
    <text evidence="1">The sequence shown here is derived from an EMBL/GenBank/DDBJ whole genome shotgun (WGS) entry which is preliminary data.</text>
</comment>
<dbReference type="EMBL" id="JACIJP010000004">
    <property type="protein sequence ID" value="MBB6124667.1"/>
    <property type="molecule type" value="Genomic_DNA"/>
</dbReference>
<sequence length="182" mass="18812">MPSESLAAHNAPSVLANAPIAFFCSRSCPGDIILKAQDWANARGPESALVIGGFHTPVERDVLRILLRAGAPFIVVLARAEQGWRAPKPLGPAIKAAVASGTAQIVSPFPATQRRTTGATAETRNRHILTLCNTVLIAHASPGGKTEALAGEAIAGGLRVETFESPSNANLMALGATTGSMQ</sequence>
<protein>
    <recommendedName>
        <fullName evidence="3">DNA recombination-mediator protein A</fullName>
    </recommendedName>
</protein>
<dbReference type="RefSeq" id="WP_184080992.1">
    <property type="nucleotide sequence ID" value="NZ_JACIJP010000004.1"/>
</dbReference>
<evidence type="ECO:0008006" key="3">
    <source>
        <dbReference type="Google" id="ProtNLM"/>
    </source>
</evidence>
<gene>
    <name evidence="1" type="ORF">FHS92_002420</name>
</gene>
<dbReference type="Gene3D" id="3.40.50.450">
    <property type="match status" value="1"/>
</dbReference>
<evidence type="ECO:0000313" key="1">
    <source>
        <dbReference type="EMBL" id="MBB6124667.1"/>
    </source>
</evidence>
<keyword evidence="2" id="KW-1185">Reference proteome</keyword>
<accession>A0A841J1G2</accession>